<name>A0AA49GKI1_9BACT</name>
<feature type="domain" description="GAF" evidence="1">
    <location>
        <begin position="19"/>
        <end position="162"/>
    </location>
</feature>
<dbReference type="Pfam" id="PF01590">
    <property type="entry name" value="GAF"/>
    <property type="match status" value="1"/>
</dbReference>
<dbReference type="InterPro" id="IPR029016">
    <property type="entry name" value="GAF-like_dom_sf"/>
</dbReference>
<dbReference type="SUPFAM" id="SSF55781">
    <property type="entry name" value="GAF domain-like"/>
    <property type="match status" value="1"/>
</dbReference>
<evidence type="ECO:0000259" key="1">
    <source>
        <dbReference type="SMART" id="SM00065"/>
    </source>
</evidence>
<dbReference type="Gene3D" id="3.30.450.20">
    <property type="entry name" value="PAS domain"/>
    <property type="match status" value="1"/>
</dbReference>
<sequence length="385" mass="43966">MNEQERLQELESYHILDTPPEKELEELTQIASAICGTPISLITFLDDHRQWFKSHIGLPIEETPRSQAFCEYALHCPTEVLVVEDSLNDGRFQHNLLVQEVPHIRFYAGAPLTTPNGGVLGTLCVIDTRPRKITEIQKNALQLLAKKAMTYLHTRKLLLDQARYMEMNAARLKKLTDQAPGVIFQLELSPQGQLSLPFLSEGLSDIFPHLKKEDMQKVPELLFMVMHPEDRAIVYEKFFAASDQLVPIDIEHRALLENGCIAWYLTKAQPEKRADGTLVWYGATQNINAQKKHIQTLERILFDISHILRGPITTLSGLTMVMEMEKEMNEQKLCEFLGHIKSVSEKLNSNTRKLNKTYTQQRESLTLQTSIFPTNNSSTQKTSNN</sequence>
<dbReference type="SMART" id="SM00065">
    <property type="entry name" value="GAF"/>
    <property type="match status" value="1"/>
</dbReference>
<proteinExistence type="predicted"/>
<dbReference type="Gene3D" id="3.30.450.40">
    <property type="match status" value="1"/>
</dbReference>
<dbReference type="EMBL" id="CP120682">
    <property type="protein sequence ID" value="WKN35436.1"/>
    <property type="molecule type" value="Genomic_DNA"/>
</dbReference>
<reference evidence="2" key="2">
    <citation type="journal article" date="2024" name="Antonie Van Leeuwenhoek">
        <title>Roseihalotalea indica gen. nov., sp. nov., a halophilic Bacteroidetes from mesopelagic Southwest Indian Ocean with higher carbohydrate metabolic potential.</title>
        <authorList>
            <person name="Chen B."/>
            <person name="Zhang M."/>
            <person name="Lin D."/>
            <person name="Ye J."/>
            <person name="Tang K."/>
        </authorList>
    </citation>
    <scope>NUCLEOTIDE SEQUENCE</scope>
    <source>
        <strain evidence="2">TK19036</strain>
    </source>
</reference>
<reference evidence="2" key="1">
    <citation type="journal article" date="2023" name="Comput. Struct. Biotechnol. J.">
        <title>Discovery of a novel marine Bacteroidetes with a rich repertoire of carbohydrate-active enzymes.</title>
        <authorList>
            <person name="Chen B."/>
            <person name="Liu G."/>
            <person name="Chen Q."/>
            <person name="Wang H."/>
            <person name="Liu L."/>
            <person name="Tang K."/>
        </authorList>
    </citation>
    <scope>NUCLEOTIDE SEQUENCE</scope>
    <source>
        <strain evidence="2">TK19036</strain>
    </source>
</reference>
<dbReference type="PANTHER" id="PTHR43102">
    <property type="entry name" value="SLR1143 PROTEIN"/>
    <property type="match status" value="1"/>
</dbReference>
<gene>
    <name evidence="2" type="ORF">K4G66_23975</name>
</gene>
<protein>
    <submittedName>
        <fullName evidence="2">GAF domain-containing protein</fullName>
    </submittedName>
</protein>
<dbReference type="InterPro" id="IPR013655">
    <property type="entry name" value="PAS_fold_3"/>
</dbReference>
<dbReference type="Pfam" id="PF08447">
    <property type="entry name" value="PAS_3"/>
    <property type="match status" value="1"/>
</dbReference>
<dbReference type="SUPFAM" id="SSF55785">
    <property type="entry name" value="PYP-like sensor domain (PAS domain)"/>
    <property type="match status" value="1"/>
</dbReference>
<dbReference type="PANTHER" id="PTHR43102:SF2">
    <property type="entry name" value="GAF DOMAIN-CONTAINING PROTEIN"/>
    <property type="match status" value="1"/>
</dbReference>
<dbReference type="InterPro" id="IPR035965">
    <property type="entry name" value="PAS-like_dom_sf"/>
</dbReference>
<evidence type="ECO:0000313" key="2">
    <source>
        <dbReference type="EMBL" id="WKN35436.1"/>
    </source>
</evidence>
<dbReference type="AlphaFoldDB" id="A0AA49GKI1"/>
<organism evidence="2">
    <name type="scientific">Roseihalotalea indica</name>
    <dbReference type="NCBI Taxonomy" id="2867963"/>
    <lineage>
        <taxon>Bacteria</taxon>
        <taxon>Pseudomonadati</taxon>
        <taxon>Bacteroidota</taxon>
        <taxon>Cytophagia</taxon>
        <taxon>Cytophagales</taxon>
        <taxon>Catalimonadaceae</taxon>
        <taxon>Roseihalotalea</taxon>
    </lineage>
</organism>
<accession>A0AA49GKI1</accession>
<dbReference type="InterPro" id="IPR003018">
    <property type="entry name" value="GAF"/>
</dbReference>